<gene>
    <name evidence="2" type="ORF">LEP1GSC036_4407</name>
</gene>
<evidence type="ECO:0000256" key="1">
    <source>
        <dbReference type="SAM" id="Phobius"/>
    </source>
</evidence>
<keyword evidence="1" id="KW-1133">Transmembrane helix</keyword>
<dbReference type="Proteomes" id="UP000001338">
    <property type="component" value="Unassembled WGS sequence"/>
</dbReference>
<reference evidence="2 3" key="1">
    <citation type="submission" date="2012-10" db="EMBL/GenBank/DDBJ databases">
        <authorList>
            <person name="Harkins D.M."/>
            <person name="Durkin A.S."/>
            <person name="Brinkac L.M."/>
            <person name="Haft D.H."/>
            <person name="Selengut J.D."/>
            <person name="Sanka R."/>
            <person name="DePew J."/>
            <person name="Purushe J."/>
            <person name="Whelen A.C."/>
            <person name="Vinetz J.M."/>
            <person name="Sutton G.G."/>
            <person name="Nierman W.C."/>
            <person name="Fouts D.E."/>
        </authorList>
    </citation>
    <scope>NUCLEOTIDE SEQUENCE [LARGE SCALE GENOMIC DNA]</scope>
    <source>
        <strain evidence="2 3">2006001853</strain>
    </source>
</reference>
<evidence type="ECO:0000313" key="2">
    <source>
        <dbReference type="EMBL" id="EKR65032.1"/>
    </source>
</evidence>
<comment type="caution">
    <text evidence="2">The sequence shown here is derived from an EMBL/GenBank/DDBJ whole genome shotgun (WGS) entry which is preliminary data.</text>
</comment>
<accession>A0A828Z545</accession>
<dbReference type="AlphaFoldDB" id="A0A828Z545"/>
<feature type="transmembrane region" description="Helical" evidence="1">
    <location>
        <begin position="12"/>
        <end position="29"/>
    </location>
</feature>
<sequence length="59" mass="7373">MGNLKHLIHSGFEIFITLVLVPICVWLFFQKMWDLLYFREVFHILKILKLFFSWYRFCM</sequence>
<organism evidence="2 3">
    <name type="scientific">Leptospira weilii str. 2006001853</name>
    <dbReference type="NCBI Taxonomy" id="1001589"/>
    <lineage>
        <taxon>Bacteria</taxon>
        <taxon>Pseudomonadati</taxon>
        <taxon>Spirochaetota</taxon>
        <taxon>Spirochaetia</taxon>
        <taxon>Leptospirales</taxon>
        <taxon>Leptospiraceae</taxon>
        <taxon>Leptospira</taxon>
    </lineage>
</organism>
<protein>
    <submittedName>
        <fullName evidence="2">Uncharacterized protein</fullName>
    </submittedName>
</protein>
<evidence type="ECO:0000313" key="3">
    <source>
        <dbReference type="Proteomes" id="UP000001338"/>
    </source>
</evidence>
<keyword evidence="1" id="KW-0472">Membrane</keyword>
<name>A0A828Z545_9LEPT</name>
<proteinExistence type="predicted"/>
<keyword evidence="1" id="KW-0812">Transmembrane</keyword>
<dbReference type="EMBL" id="AFLV02000026">
    <property type="protein sequence ID" value="EKR65032.1"/>
    <property type="molecule type" value="Genomic_DNA"/>
</dbReference>